<dbReference type="SUPFAM" id="SSF48150">
    <property type="entry name" value="DNA-glycosylase"/>
    <property type="match status" value="1"/>
</dbReference>
<comment type="caution">
    <text evidence="1">The sequence shown here is derived from an EMBL/GenBank/DDBJ whole genome shotgun (WGS) entry which is preliminary data.</text>
</comment>
<dbReference type="PANTHER" id="PTHR30037">
    <property type="entry name" value="DNA-3-METHYLADENINE GLYCOSYLASE 1"/>
    <property type="match status" value="1"/>
</dbReference>
<dbReference type="GO" id="GO:0006284">
    <property type="term" value="P:base-excision repair"/>
    <property type="evidence" value="ECO:0007669"/>
    <property type="project" value="InterPro"/>
</dbReference>
<dbReference type="AlphaFoldDB" id="A0A5C5TUV1"/>
<proteinExistence type="predicted"/>
<dbReference type="Proteomes" id="UP000320791">
    <property type="component" value="Unassembled WGS sequence"/>
</dbReference>
<dbReference type="InterPro" id="IPR052891">
    <property type="entry name" value="DNA-3mA_glycosylase"/>
</dbReference>
<dbReference type="GO" id="GO:0008725">
    <property type="term" value="F:DNA-3-methyladenine glycosylase activity"/>
    <property type="evidence" value="ECO:0007669"/>
    <property type="project" value="InterPro"/>
</dbReference>
<dbReference type="OrthoDB" id="9807664at2"/>
<dbReference type="EMBL" id="VOHM01000050">
    <property type="protein sequence ID" value="TWT17005.1"/>
    <property type="molecule type" value="Genomic_DNA"/>
</dbReference>
<reference evidence="1 2" key="1">
    <citation type="submission" date="2019-08" db="EMBL/GenBank/DDBJ databases">
        <authorList>
            <person name="Lei W."/>
        </authorList>
    </citation>
    <scope>NUCLEOTIDE SEQUENCE [LARGE SCALE GENOMIC DNA]</scope>
    <source>
        <strain evidence="1 2">CCUG 58627</strain>
    </source>
</reference>
<keyword evidence="2" id="KW-1185">Reference proteome</keyword>
<gene>
    <name evidence="1" type="ORF">FRX94_12885</name>
</gene>
<accession>A0A5C5TUV1</accession>
<protein>
    <submittedName>
        <fullName evidence="1">DNA-3-methyladenine glycosylase I</fullName>
    </submittedName>
</protein>
<dbReference type="RefSeq" id="WP_146325753.1">
    <property type="nucleotide sequence ID" value="NZ_BAABLR010000050.1"/>
</dbReference>
<dbReference type="Gene3D" id="1.10.340.30">
    <property type="entry name" value="Hypothetical protein, domain 2"/>
    <property type="match status" value="1"/>
</dbReference>
<name>A0A5C5TUV1_9CORY</name>
<evidence type="ECO:0000313" key="1">
    <source>
        <dbReference type="EMBL" id="TWT17005.1"/>
    </source>
</evidence>
<dbReference type="Pfam" id="PF03352">
    <property type="entry name" value="Adenine_glyco"/>
    <property type="match status" value="1"/>
</dbReference>
<evidence type="ECO:0000313" key="2">
    <source>
        <dbReference type="Proteomes" id="UP000320791"/>
    </source>
</evidence>
<sequence>MLIDAQLPALGLTRGVDGRIRPTWAESNDQMREYYDYEWGREVRDEQGLLERVCLEGFQAGLSWNLVLQKRAALREAFYFFDPDAVAAMSEAEIVELAQRPELIRNNRKLMAAVGNAAATVALREDVGLSELLWSFQPEDWQVPEDMAHMPNQTPESVAMAKELKRRGFSYVGPVTCFALMQAVGMVDCRIPGSSPLLDPPEVG</sequence>
<dbReference type="PANTHER" id="PTHR30037:SF4">
    <property type="entry name" value="DNA-3-METHYLADENINE GLYCOSYLASE I"/>
    <property type="match status" value="1"/>
</dbReference>
<dbReference type="InterPro" id="IPR005019">
    <property type="entry name" value="Adenine_glyco"/>
</dbReference>
<dbReference type="InterPro" id="IPR011257">
    <property type="entry name" value="DNA_glycosylase"/>
</dbReference>
<organism evidence="1 2">
    <name type="scientific">Corynebacterium canis</name>
    <dbReference type="NCBI Taxonomy" id="679663"/>
    <lineage>
        <taxon>Bacteria</taxon>
        <taxon>Bacillati</taxon>
        <taxon>Actinomycetota</taxon>
        <taxon>Actinomycetes</taxon>
        <taxon>Mycobacteriales</taxon>
        <taxon>Corynebacteriaceae</taxon>
        <taxon>Corynebacterium</taxon>
    </lineage>
</organism>